<evidence type="ECO:0000256" key="4">
    <source>
        <dbReference type="ARBA" id="ARBA00022900"/>
    </source>
</evidence>
<keyword evidence="6" id="KW-1199">Hemostasis impairing toxin</keyword>
<evidence type="ECO:0000256" key="2">
    <source>
        <dbReference type="ARBA" id="ARBA00022525"/>
    </source>
</evidence>
<dbReference type="InterPro" id="IPR036880">
    <property type="entry name" value="Kunitz_BPTI_sf"/>
</dbReference>
<keyword evidence="8" id="KW-0732">Signal</keyword>
<evidence type="ECO:0000313" key="10">
    <source>
        <dbReference type="EMBL" id="MXU97509.1"/>
    </source>
</evidence>
<dbReference type="Pfam" id="PF00014">
    <property type="entry name" value="Kunitz_BPTI"/>
    <property type="match status" value="3"/>
</dbReference>
<protein>
    <submittedName>
        <fullName evidence="10">Putative kunitz</fullName>
    </submittedName>
</protein>
<feature type="domain" description="BPTI/Kunitz inhibitor" evidence="9">
    <location>
        <begin position="145"/>
        <end position="194"/>
    </location>
</feature>
<dbReference type="Gene3D" id="4.10.410.10">
    <property type="entry name" value="Pancreatic trypsin inhibitor Kunitz domain"/>
    <property type="match status" value="4"/>
</dbReference>
<evidence type="ECO:0000256" key="8">
    <source>
        <dbReference type="SAM" id="SignalP"/>
    </source>
</evidence>
<dbReference type="GO" id="GO:0005615">
    <property type="term" value="C:extracellular space"/>
    <property type="evidence" value="ECO:0007669"/>
    <property type="project" value="TreeGrafter"/>
</dbReference>
<dbReference type="InterPro" id="IPR002223">
    <property type="entry name" value="Kunitz_BPTI"/>
</dbReference>
<evidence type="ECO:0000256" key="7">
    <source>
        <dbReference type="ARBA" id="ARBA00034146"/>
    </source>
</evidence>
<comment type="subcellular location">
    <subcellularLocation>
        <location evidence="1">Secreted</location>
    </subcellularLocation>
</comment>
<dbReference type="EMBL" id="GIFC01015426">
    <property type="protein sequence ID" value="MXU97509.1"/>
    <property type="molecule type" value="Transcribed_RNA"/>
</dbReference>
<feature type="domain" description="BPTI/Kunitz inhibitor" evidence="9">
    <location>
        <begin position="31"/>
        <end position="82"/>
    </location>
</feature>
<keyword evidence="4" id="KW-0722">Serine protease inhibitor</keyword>
<evidence type="ECO:0000256" key="5">
    <source>
        <dbReference type="ARBA" id="ARBA00023157"/>
    </source>
</evidence>
<evidence type="ECO:0000256" key="1">
    <source>
        <dbReference type="ARBA" id="ARBA00004613"/>
    </source>
</evidence>
<dbReference type="PROSITE" id="PS50279">
    <property type="entry name" value="BPTI_KUNITZ_2"/>
    <property type="match status" value="3"/>
</dbReference>
<reference evidence="10" key="1">
    <citation type="submission" date="2019-12" db="EMBL/GenBank/DDBJ databases">
        <title>An insight into the sialome of adult female Ixodes ricinus ticks feeding for 6 days.</title>
        <authorList>
            <person name="Perner J."/>
            <person name="Ribeiro J.M.C."/>
        </authorList>
    </citation>
    <scope>NUCLEOTIDE SEQUENCE</scope>
    <source>
        <strain evidence="10">Semi-engorged</strain>
        <tissue evidence="10">Salivary glands</tissue>
    </source>
</reference>
<name>A0A6B0V684_IXORI</name>
<feature type="signal peptide" evidence="8">
    <location>
        <begin position="1"/>
        <end position="22"/>
    </location>
</feature>
<dbReference type="CDD" id="cd00109">
    <property type="entry name" value="Kunitz-type"/>
    <property type="match status" value="1"/>
</dbReference>
<evidence type="ECO:0000256" key="6">
    <source>
        <dbReference type="ARBA" id="ARBA00023240"/>
    </source>
</evidence>
<keyword evidence="5" id="KW-1015">Disulfide bond</keyword>
<dbReference type="PANTHER" id="PTHR10083">
    <property type="entry name" value="KUNITZ-TYPE PROTEASE INHIBITOR-RELATED"/>
    <property type="match status" value="1"/>
</dbReference>
<accession>A0A6B0V684</accession>
<keyword evidence="7" id="KW-1203">Blood coagulation cascade inhibiting toxin</keyword>
<keyword evidence="6" id="KW-0800">Toxin</keyword>
<proteinExistence type="predicted"/>
<dbReference type="PANTHER" id="PTHR10083:SF376">
    <property type="entry name" value="SERINE PEPTIDASE INHIBITOR, KUNITZ TYPE, 3"/>
    <property type="match status" value="1"/>
</dbReference>
<keyword evidence="2" id="KW-0964">Secreted</keyword>
<dbReference type="SMART" id="SM00131">
    <property type="entry name" value="KU"/>
    <property type="match status" value="3"/>
</dbReference>
<dbReference type="AlphaFoldDB" id="A0A6B0V684"/>
<feature type="domain" description="BPTI/Kunitz inhibitor" evidence="9">
    <location>
        <begin position="203"/>
        <end position="257"/>
    </location>
</feature>
<dbReference type="InterPro" id="IPR050098">
    <property type="entry name" value="TFPI/VKTCI-like"/>
</dbReference>
<dbReference type="SUPFAM" id="SSF57362">
    <property type="entry name" value="BPTI-like"/>
    <property type="match status" value="4"/>
</dbReference>
<dbReference type="GO" id="GO:0004867">
    <property type="term" value="F:serine-type endopeptidase inhibitor activity"/>
    <property type="evidence" value="ECO:0007669"/>
    <property type="project" value="UniProtKB-KW"/>
</dbReference>
<dbReference type="PRINTS" id="PR00759">
    <property type="entry name" value="BASICPTASE"/>
</dbReference>
<dbReference type="InterPro" id="IPR020901">
    <property type="entry name" value="Prtase_inh_Kunz-CS"/>
</dbReference>
<keyword evidence="3" id="KW-0646">Protease inhibitor</keyword>
<evidence type="ECO:0000256" key="3">
    <source>
        <dbReference type="ARBA" id="ARBA00022690"/>
    </source>
</evidence>
<organism evidence="10">
    <name type="scientific">Ixodes ricinus</name>
    <name type="common">Common tick</name>
    <name type="synonym">Acarus ricinus</name>
    <dbReference type="NCBI Taxonomy" id="34613"/>
    <lineage>
        <taxon>Eukaryota</taxon>
        <taxon>Metazoa</taxon>
        <taxon>Ecdysozoa</taxon>
        <taxon>Arthropoda</taxon>
        <taxon>Chelicerata</taxon>
        <taxon>Arachnida</taxon>
        <taxon>Acari</taxon>
        <taxon>Parasitiformes</taxon>
        <taxon>Ixodida</taxon>
        <taxon>Ixodoidea</taxon>
        <taxon>Ixodidae</taxon>
        <taxon>Ixodinae</taxon>
        <taxon>Ixodes</taxon>
    </lineage>
</organism>
<sequence length="273" mass="30987">METVFRCLRLAVAVAVFTESFGYNDVLYDVCNDAPPKPAYCSKPTLKFTFDLFTKQCLPAYDCGQAGTKNIFNTKEICEQTCPIDEFCTMPRPYTSCSAEAAIITTWHLSHFTNTCISATGCAFALADFQTQRECQAACRKHTVCYQPSNEGEPVESVGNAWHFSPEQQRCIRTAYSEGNRNIFRNEKDCMKTCPYGGHLEECKLPKHEGYDCLQQRKSFIRYYYDHKRGECSLFFYKGCMGNANNYLTKRACEATCQVLTRKKLAAPKTLAL</sequence>
<feature type="chain" id="PRO_5025354054" evidence="8">
    <location>
        <begin position="23"/>
        <end position="273"/>
    </location>
</feature>
<evidence type="ECO:0000259" key="9">
    <source>
        <dbReference type="PROSITE" id="PS50279"/>
    </source>
</evidence>
<dbReference type="PROSITE" id="PS00280">
    <property type="entry name" value="BPTI_KUNITZ_1"/>
    <property type="match status" value="1"/>
</dbReference>